<keyword evidence="4" id="KW-0804">Transcription</keyword>
<feature type="domain" description="RNA polymerase sigma-70 region 2" evidence="5">
    <location>
        <begin position="22"/>
        <end position="81"/>
    </location>
</feature>
<dbReference type="InterPro" id="IPR007627">
    <property type="entry name" value="RNA_pol_sigma70_r2"/>
</dbReference>
<dbReference type="RefSeq" id="WP_163992728.1">
    <property type="nucleotide sequence ID" value="NZ_WUEY01000023.1"/>
</dbReference>
<keyword evidence="3" id="KW-0731">Sigma factor</keyword>
<dbReference type="InterPro" id="IPR014284">
    <property type="entry name" value="RNA_pol_sigma-70_dom"/>
</dbReference>
<dbReference type="InterPro" id="IPR039425">
    <property type="entry name" value="RNA_pol_sigma-70-like"/>
</dbReference>
<dbReference type="InterPro" id="IPR013325">
    <property type="entry name" value="RNA_pol_sigma_r2"/>
</dbReference>
<dbReference type="SUPFAM" id="SSF88659">
    <property type="entry name" value="Sigma3 and sigma4 domains of RNA polymerase sigma factors"/>
    <property type="match status" value="1"/>
</dbReference>
<proteinExistence type="inferred from homology"/>
<evidence type="ECO:0000256" key="4">
    <source>
        <dbReference type="ARBA" id="ARBA00023163"/>
    </source>
</evidence>
<dbReference type="Gene3D" id="1.10.10.10">
    <property type="entry name" value="Winged helix-like DNA-binding domain superfamily/Winged helix DNA-binding domain"/>
    <property type="match status" value="1"/>
</dbReference>
<accession>A0A6L9UH62</accession>
<evidence type="ECO:0000256" key="2">
    <source>
        <dbReference type="ARBA" id="ARBA00023015"/>
    </source>
</evidence>
<dbReference type="AlphaFoldDB" id="A0A6L9UH62"/>
<name>A0A6L9UH62_9HYPH</name>
<dbReference type="GO" id="GO:0003677">
    <property type="term" value="F:DNA binding"/>
    <property type="evidence" value="ECO:0007669"/>
    <property type="project" value="InterPro"/>
</dbReference>
<dbReference type="InterPro" id="IPR013249">
    <property type="entry name" value="RNA_pol_sigma70_r4_t2"/>
</dbReference>
<protein>
    <submittedName>
        <fullName evidence="7">Sigma-70 family RNA polymerase sigma factor</fullName>
    </submittedName>
</protein>
<sequence length="174" mass="19830">MNIAADDIDDDLQTIYLRQWHTLRSHLRRRTGSIEVAEDALQETWLRVAGLSNPPIVRDKRAFLLRIAGNIAIDIIRRERRHQSRCTADENILAAIEDLAPSPEKIAIDRDHLRALVSALMELPEKARTALLMSRCDGLSHREIAARLKVSESMVAKYLAQSLRHCRYAFRALG</sequence>
<dbReference type="GO" id="GO:0006352">
    <property type="term" value="P:DNA-templated transcription initiation"/>
    <property type="evidence" value="ECO:0007669"/>
    <property type="project" value="InterPro"/>
</dbReference>
<dbReference type="EMBL" id="WUEY01000023">
    <property type="protein sequence ID" value="NEI73948.1"/>
    <property type="molecule type" value="Genomic_DNA"/>
</dbReference>
<comment type="similarity">
    <text evidence="1">Belongs to the sigma-70 factor family. ECF subfamily.</text>
</comment>
<evidence type="ECO:0000256" key="1">
    <source>
        <dbReference type="ARBA" id="ARBA00010641"/>
    </source>
</evidence>
<dbReference type="PANTHER" id="PTHR43133">
    <property type="entry name" value="RNA POLYMERASE ECF-TYPE SIGMA FACTO"/>
    <property type="match status" value="1"/>
</dbReference>
<evidence type="ECO:0000259" key="6">
    <source>
        <dbReference type="Pfam" id="PF08281"/>
    </source>
</evidence>
<dbReference type="Pfam" id="PF04542">
    <property type="entry name" value="Sigma70_r2"/>
    <property type="match status" value="1"/>
</dbReference>
<feature type="domain" description="RNA polymerase sigma factor 70 region 4 type 2" evidence="6">
    <location>
        <begin position="114"/>
        <end position="166"/>
    </location>
</feature>
<dbReference type="SUPFAM" id="SSF88946">
    <property type="entry name" value="Sigma2 domain of RNA polymerase sigma factors"/>
    <property type="match status" value="1"/>
</dbReference>
<keyword evidence="2" id="KW-0805">Transcription regulation</keyword>
<dbReference type="Gene3D" id="1.10.1740.10">
    <property type="match status" value="1"/>
</dbReference>
<comment type="caution">
    <text evidence="7">The sequence shown here is derived from an EMBL/GenBank/DDBJ whole genome shotgun (WGS) entry which is preliminary data.</text>
</comment>
<dbReference type="InterPro" id="IPR013324">
    <property type="entry name" value="RNA_pol_sigma_r3/r4-like"/>
</dbReference>
<evidence type="ECO:0000313" key="8">
    <source>
        <dbReference type="Proteomes" id="UP000483035"/>
    </source>
</evidence>
<dbReference type="NCBIfam" id="TIGR02937">
    <property type="entry name" value="sigma70-ECF"/>
    <property type="match status" value="1"/>
</dbReference>
<dbReference type="InterPro" id="IPR036388">
    <property type="entry name" value="WH-like_DNA-bd_sf"/>
</dbReference>
<dbReference type="PANTHER" id="PTHR43133:SF63">
    <property type="entry name" value="RNA POLYMERASE SIGMA FACTOR FECI-RELATED"/>
    <property type="match status" value="1"/>
</dbReference>
<dbReference type="GO" id="GO:0016987">
    <property type="term" value="F:sigma factor activity"/>
    <property type="evidence" value="ECO:0007669"/>
    <property type="project" value="UniProtKB-KW"/>
</dbReference>
<reference evidence="7 8" key="1">
    <citation type="submission" date="2019-12" db="EMBL/GenBank/DDBJ databases">
        <title>Rhizobium genotypes associated with high levels of biological nitrogen fixation by grain legumes in a temperate-maritime cropping system.</title>
        <authorList>
            <person name="Maluk M."/>
            <person name="Francesc Ferrando Molina F."/>
            <person name="Lopez Del Egido L."/>
            <person name="Lafos M."/>
            <person name="Langarica-Fuentes A."/>
            <person name="Gebre Yohannes G."/>
            <person name="Young M.W."/>
            <person name="Martin P."/>
            <person name="Gantlett R."/>
            <person name="Kenicer G."/>
            <person name="Hawes C."/>
            <person name="Begg G.S."/>
            <person name="Quilliam R.S."/>
            <person name="Squire G.R."/>
            <person name="Poole P.S."/>
            <person name="Young P.W."/>
            <person name="Iannetta P.M."/>
            <person name="James E.K."/>
        </authorList>
    </citation>
    <scope>NUCLEOTIDE SEQUENCE [LARGE SCALE GENOMIC DNA]</scope>
    <source>
        <strain evidence="7 8">JHI1118</strain>
    </source>
</reference>
<dbReference type="Pfam" id="PF08281">
    <property type="entry name" value="Sigma70_r4_2"/>
    <property type="match status" value="1"/>
</dbReference>
<evidence type="ECO:0000259" key="5">
    <source>
        <dbReference type="Pfam" id="PF04542"/>
    </source>
</evidence>
<organism evidence="7 8">
    <name type="scientific">Rhizobium lusitanum</name>
    <dbReference type="NCBI Taxonomy" id="293958"/>
    <lineage>
        <taxon>Bacteria</taxon>
        <taxon>Pseudomonadati</taxon>
        <taxon>Pseudomonadota</taxon>
        <taxon>Alphaproteobacteria</taxon>
        <taxon>Hyphomicrobiales</taxon>
        <taxon>Rhizobiaceae</taxon>
        <taxon>Rhizobium/Agrobacterium group</taxon>
        <taxon>Rhizobium</taxon>
    </lineage>
</organism>
<dbReference type="Proteomes" id="UP000483035">
    <property type="component" value="Unassembled WGS sequence"/>
</dbReference>
<evidence type="ECO:0000313" key="7">
    <source>
        <dbReference type="EMBL" id="NEI73948.1"/>
    </source>
</evidence>
<gene>
    <name evidence="7" type="ORF">GR212_30785</name>
</gene>
<evidence type="ECO:0000256" key="3">
    <source>
        <dbReference type="ARBA" id="ARBA00023082"/>
    </source>
</evidence>